<name>A0A645BEM7_9ZZZZ</name>
<dbReference type="AntiFam" id="ANF00246">
    <property type="entry name" value="Shadow ORF (opposite dctM)"/>
</dbReference>
<dbReference type="AlphaFoldDB" id="A0A645BEM7"/>
<proteinExistence type="predicted"/>
<dbReference type="EMBL" id="VSSQ01019665">
    <property type="protein sequence ID" value="MPM63900.1"/>
    <property type="molecule type" value="Genomic_DNA"/>
</dbReference>
<accession>A0A645BEM7</accession>
<reference evidence="1" key="1">
    <citation type="submission" date="2019-08" db="EMBL/GenBank/DDBJ databases">
        <authorList>
            <person name="Kucharzyk K."/>
            <person name="Murdoch R.W."/>
            <person name="Higgins S."/>
            <person name="Loffler F."/>
        </authorList>
    </citation>
    <scope>NUCLEOTIDE SEQUENCE</scope>
</reference>
<protein>
    <submittedName>
        <fullName evidence="1">Uncharacterized protein</fullName>
    </submittedName>
</protein>
<evidence type="ECO:0000313" key="1">
    <source>
        <dbReference type="EMBL" id="MPM63900.1"/>
    </source>
</evidence>
<sequence>MPGIRPARKSFPTEAPLTIAYMSIGTEGGMIIPMVEDATVMPAAKPLGYPFFTISGIRIDPRAEVSATDEPEIPPKIIDATTFTSPRPPLSGLTKSIEKSMSLRVNPLWFISSPVSMNSGMAMMMKLSVPDQTRWGKVSRNVGLLRSIYRMPLVPMA</sequence>
<gene>
    <name evidence="1" type="ORF">SDC9_110784</name>
</gene>
<organism evidence="1">
    <name type="scientific">bioreactor metagenome</name>
    <dbReference type="NCBI Taxonomy" id="1076179"/>
    <lineage>
        <taxon>unclassified sequences</taxon>
        <taxon>metagenomes</taxon>
        <taxon>ecological metagenomes</taxon>
    </lineage>
</organism>
<comment type="caution">
    <text evidence="1">The sequence shown here is derived from an EMBL/GenBank/DDBJ whole genome shotgun (WGS) entry which is preliminary data.</text>
</comment>